<dbReference type="SMART" id="SM00343">
    <property type="entry name" value="ZnF_C2HC"/>
    <property type="match status" value="1"/>
</dbReference>
<dbReference type="EMBL" id="CAJGYO010000011">
    <property type="protein sequence ID" value="CAD6260615.1"/>
    <property type="molecule type" value="Genomic_DNA"/>
</dbReference>
<evidence type="ECO:0000256" key="2">
    <source>
        <dbReference type="PROSITE-ProRule" id="PRU00047"/>
    </source>
</evidence>
<dbReference type="OrthoDB" id="630188at2759"/>
<comment type="similarity">
    <text evidence="1">Belongs to the PC-esterase family. TBL subfamily.</text>
</comment>
<keyword evidence="2" id="KW-0862">Zinc</keyword>
<protein>
    <recommendedName>
        <fullName evidence="4">CCHC-type domain-containing protein</fullName>
    </recommendedName>
</protein>
<dbReference type="GO" id="GO:0008270">
    <property type="term" value="F:zinc ion binding"/>
    <property type="evidence" value="ECO:0007669"/>
    <property type="project" value="UniProtKB-KW"/>
</dbReference>
<evidence type="ECO:0000256" key="3">
    <source>
        <dbReference type="SAM" id="MobiDB-lite"/>
    </source>
</evidence>
<dbReference type="InterPro" id="IPR001878">
    <property type="entry name" value="Znf_CCHC"/>
</dbReference>
<dbReference type="Gene3D" id="4.10.60.10">
    <property type="entry name" value="Zinc finger, CCHC-type"/>
    <property type="match status" value="1"/>
</dbReference>
<dbReference type="InterPro" id="IPR026057">
    <property type="entry name" value="TBL_C"/>
</dbReference>
<dbReference type="Pfam" id="PF00098">
    <property type="entry name" value="zf-CCHC"/>
    <property type="match status" value="1"/>
</dbReference>
<feature type="region of interest" description="Disordered" evidence="3">
    <location>
        <begin position="1"/>
        <end position="111"/>
    </location>
</feature>
<dbReference type="InterPro" id="IPR036875">
    <property type="entry name" value="Znf_CCHC_sf"/>
</dbReference>
<dbReference type="Pfam" id="PF13839">
    <property type="entry name" value="PC-Esterase"/>
    <property type="match status" value="1"/>
</dbReference>
<dbReference type="GO" id="GO:0003676">
    <property type="term" value="F:nucleic acid binding"/>
    <property type="evidence" value="ECO:0007669"/>
    <property type="project" value="InterPro"/>
</dbReference>
<evidence type="ECO:0000256" key="1">
    <source>
        <dbReference type="ARBA" id="ARBA00007727"/>
    </source>
</evidence>
<name>A0A811QWJ3_9POAL</name>
<organism evidence="5 6">
    <name type="scientific">Miscanthus lutarioriparius</name>
    <dbReference type="NCBI Taxonomy" id="422564"/>
    <lineage>
        <taxon>Eukaryota</taxon>
        <taxon>Viridiplantae</taxon>
        <taxon>Streptophyta</taxon>
        <taxon>Embryophyta</taxon>
        <taxon>Tracheophyta</taxon>
        <taxon>Spermatophyta</taxon>
        <taxon>Magnoliopsida</taxon>
        <taxon>Liliopsida</taxon>
        <taxon>Poales</taxon>
        <taxon>Poaceae</taxon>
        <taxon>PACMAD clade</taxon>
        <taxon>Panicoideae</taxon>
        <taxon>Andropogonodae</taxon>
        <taxon>Andropogoneae</taxon>
        <taxon>Saccharinae</taxon>
        <taxon>Miscanthus</taxon>
    </lineage>
</organism>
<evidence type="ECO:0000313" key="5">
    <source>
        <dbReference type="EMBL" id="CAD6260615.1"/>
    </source>
</evidence>
<keyword evidence="2" id="KW-0479">Metal-binding</keyword>
<reference evidence="5" key="1">
    <citation type="submission" date="2020-10" db="EMBL/GenBank/DDBJ databases">
        <authorList>
            <person name="Han B."/>
            <person name="Lu T."/>
            <person name="Zhao Q."/>
            <person name="Huang X."/>
            <person name="Zhao Y."/>
        </authorList>
    </citation>
    <scope>NUCLEOTIDE SEQUENCE</scope>
</reference>
<evidence type="ECO:0000259" key="4">
    <source>
        <dbReference type="PROSITE" id="PS50158"/>
    </source>
</evidence>
<gene>
    <name evidence="5" type="ORF">NCGR_LOCUS44045</name>
</gene>
<keyword evidence="6" id="KW-1185">Reference proteome</keyword>
<dbReference type="GO" id="GO:0016740">
    <property type="term" value="F:transferase activity"/>
    <property type="evidence" value="ECO:0007669"/>
    <property type="project" value="InterPro"/>
</dbReference>
<keyword evidence="2" id="KW-0863">Zinc-finger</keyword>
<evidence type="ECO:0000313" key="6">
    <source>
        <dbReference type="Proteomes" id="UP000604825"/>
    </source>
</evidence>
<dbReference type="AlphaFoldDB" id="A0A811QWJ3"/>
<feature type="domain" description="CCHC-type" evidence="4">
    <location>
        <begin position="52"/>
        <end position="67"/>
    </location>
</feature>
<dbReference type="PROSITE" id="PS50158">
    <property type="entry name" value="ZF_CCHC"/>
    <property type="match status" value="1"/>
</dbReference>
<dbReference type="SUPFAM" id="SSF57756">
    <property type="entry name" value="Retrovirus zinc finger-like domains"/>
    <property type="match status" value="1"/>
</dbReference>
<dbReference type="Proteomes" id="UP000604825">
    <property type="component" value="Unassembled WGS sequence"/>
</dbReference>
<feature type="compositionally biased region" description="Basic residues" evidence="3">
    <location>
        <begin position="18"/>
        <end position="32"/>
    </location>
</feature>
<comment type="caution">
    <text evidence="5">The sequence shown here is derived from an EMBL/GenBank/DDBJ whole genome shotgun (WGS) entry which is preliminary data.</text>
</comment>
<sequence length="302" mass="32952">MACQERGGGRRFASCKEPRRRPRGGKKQRGKGNRGGGDRGGGDDRGADDDTCLNCGDRGHWARDCRQPRRGGGDRGGGGGNQGGGGNRVGGDRGGRCGGGRGGVARDAEKSEEGDDGALFLAHGFLELNEKAEAINGTVVEMHDIHLDKLDARLAVNLPEINILVISSSRWFFRKKYLYEGGKLTGCIYCSEDNITSFDATTAIQRALRTTLNNLSNCQECGLQLTLVRTATPAHFENGFWNTGGYCNRTEPMGGEAMTTTVEWAIRNVQVEEAIRAQNENSHKQTDEYRGFRYNQSYVHET</sequence>
<feature type="compositionally biased region" description="Gly residues" evidence="3">
    <location>
        <begin position="74"/>
        <end position="89"/>
    </location>
</feature>
<proteinExistence type="inferred from homology"/>
<feature type="compositionally biased region" description="Basic and acidic residues" evidence="3">
    <location>
        <begin position="57"/>
        <end position="73"/>
    </location>
</feature>
<accession>A0A811QWJ3</accession>
<feature type="compositionally biased region" description="Basic and acidic residues" evidence="3">
    <location>
        <begin position="36"/>
        <end position="45"/>
    </location>
</feature>